<protein>
    <recommendedName>
        <fullName evidence="3">Class I SAM-dependent methyltransferase</fullName>
    </recommendedName>
</protein>
<dbReference type="KEGG" id="fwa:DCMF_25900"/>
<dbReference type="AlphaFoldDB" id="A0A3G1KZB5"/>
<accession>A0A3G1KZB5</accession>
<organism evidence="1 2">
    <name type="scientific">Formimonas warabiya</name>
    <dbReference type="NCBI Taxonomy" id="1761012"/>
    <lineage>
        <taxon>Bacteria</taxon>
        <taxon>Bacillati</taxon>
        <taxon>Bacillota</taxon>
        <taxon>Clostridia</taxon>
        <taxon>Eubacteriales</taxon>
        <taxon>Peptococcaceae</taxon>
        <taxon>Candidatus Formimonas</taxon>
    </lineage>
</organism>
<dbReference type="PANTHER" id="PTHR43861">
    <property type="entry name" value="TRANS-ACONITATE 2-METHYLTRANSFERASE-RELATED"/>
    <property type="match status" value="1"/>
</dbReference>
<dbReference type="RefSeq" id="WP_148137106.1">
    <property type="nucleotide sequence ID" value="NZ_CP017634.1"/>
</dbReference>
<evidence type="ECO:0008006" key="3">
    <source>
        <dbReference type="Google" id="ProtNLM"/>
    </source>
</evidence>
<dbReference type="Proteomes" id="UP000323521">
    <property type="component" value="Chromosome"/>
</dbReference>
<dbReference type="Gene3D" id="3.40.50.150">
    <property type="entry name" value="Vaccinia Virus protein VP39"/>
    <property type="match status" value="1"/>
</dbReference>
<proteinExistence type="predicted"/>
<dbReference type="SUPFAM" id="SSF53335">
    <property type="entry name" value="S-adenosyl-L-methionine-dependent methyltransferases"/>
    <property type="match status" value="1"/>
</dbReference>
<reference evidence="1 2" key="1">
    <citation type="submission" date="2016-10" db="EMBL/GenBank/DDBJ databases">
        <title>Complete Genome Sequence of Peptococcaceae strain DCMF.</title>
        <authorList>
            <person name="Edwards R.J."/>
            <person name="Holland S.I."/>
            <person name="Deshpande N.P."/>
            <person name="Wong Y.K."/>
            <person name="Ertan H."/>
            <person name="Manefield M."/>
            <person name="Russell T.L."/>
            <person name="Lee M.J."/>
        </authorList>
    </citation>
    <scope>NUCLEOTIDE SEQUENCE [LARGE SCALE GENOMIC DNA]</scope>
    <source>
        <strain evidence="1 2">DCMF</strain>
    </source>
</reference>
<dbReference type="InterPro" id="IPR029063">
    <property type="entry name" value="SAM-dependent_MTases_sf"/>
</dbReference>
<dbReference type="PANTHER" id="PTHR43861:SF1">
    <property type="entry name" value="TRANS-ACONITATE 2-METHYLTRANSFERASE"/>
    <property type="match status" value="1"/>
</dbReference>
<gene>
    <name evidence="1" type="ORF">DCMF_25900</name>
</gene>
<keyword evidence="2" id="KW-1185">Reference proteome</keyword>
<name>A0A3G1KZB5_FORW1</name>
<dbReference type="CDD" id="cd02440">
    <property type="entry name" value="AdoMet_MTases"/>
    <property type="match status" value="1"/>
</dbReference>
<evidence type="ECO:0000313" key="1">
    <source>
        <dbReference type="EMBL" id="ATW27729.1"/>
    </source>
</evidence>
<dbReference type="EMBL" id="CP017634">
    <property type="protein sequence ID" value="ATW27729.1"/>
    <property type="molecule type" value="Genomic_DNA"/>
</dbReference>
<sequence length="358" mass="41496">MDNIYKDNLTVPEIMALIKKGLENNNLTDVLVNSAETESVCDTLGGEHEKDDQLDKMSQHWWVHPHRPVESHKRRLQFVHVFLKKIIRKLLKWYINPPFEEQSRFNDMVVRYLKRVNIHLSELDKKLADIDRDATISYLNFENNFRGQSDVVKRNQEVYLPYFLNRKNVLDVGCGRGEFVELLVSHGVSITGLDVNEEMVCYCRDKGLPVFKEDFFDFLAKTPNESLDGVFMAQVIEHLKPYQMVEAVNLVYEKLTHGSYFVLETINPESLYVFAHSFYIDLTHVRPLHPQTAKFIFESNGFSEVALLYSGFVDGSKQVPFIDASQNLISNIQELNQGIERLNKLIYGPQDYAVIGRK</sequence>
<dbReference type="OrthoDB" id="9782855at2"/>
<evidence type="ECO:0000313" key="2">
    <source>
        <dbReference type="Proteomes" id="UP000323521"/>
    </source>
</evidence>
<dbReference type="Pfam" id="PF13489">
    <property type="entry name" value="Methyltransf_23"/>
    <property type="match status" value="1"/>
</dbReference>